<dbReference type="GeneID" id="36575858"/>
<feature type="region of interest" description="Disordered" evidence="1">
    <location>
        <begin position="251"/>
        <end position="275"/>
    </location>
</feature>
<reference evidence="2 3" key="1">
    <citation type="journal article" date="2018" name="New Phytol.">
        <title>Comparative genomics and transcriptomics depict ericoid mycorrhizal fungi as versatile saprotrophs and plant mutualists.</title>
        <authorList>
            <person name="Martino E."/>
            <person name="Morin E."/>
            <person name="Grelet G.A."/>
            <person name="Kuo A."/>
            <person name="Kohler A."/>
            <person name="Daghino S."/>
            <person name="Barry K.W."/>
            <person name="Cichocki N."/>
            <person name="Clum A."/>
            <person name="Dockter R.B."/>
            <person name="Hainaut M."/>
            <person name="Kuo R.C."/>
            <person name="LaButti K."/>
            <person name="Lindahl B.D."/>
            <person name="Lindquist E.A."/>
            <person name="Lipzen A."/>
            <person name="Khouja H.R."/>
            <person name="Magnuson J."/>
            <person name="Murat C."/>
            <person name="Ohm R.A."/>
            <person name="Singer S.W."/>
            <person name="Spatafora J.W."/>
            <person name="Wang M."/>
            <person name="Veneault-Fourrey C."/>
            <person name="Henrissat B."/>
            <person name="Grigoriev I.V."/>
            <person name="Martin F.M."/>
            <person name="Perotto S."/>
        </authorList>
    </citation>
    <scope>NUCLEOTIDE SEQUENCE [LARGE SCALE GENOMIC DNA]</scope>
    <source>
        <strain evidence="2 3">ATCC 22711</strain>
    </source>
</reference>
<proteinExistence type="predicted"/>
<feature type="region of interest" description="Disordered" evidence="1">
    <location>
        <begin position="39"/>
        <end position="75"/>
    </location>
</feature>
<keyword evidence="3" id="KW-1185">Reference proteome</keyword>
<dbReference type="AlphaFoldDB" id="A0A2T3AQY3"/>
<dbReference type="EMBL" id="KZ679018">
    <property type="protein sequence ID" value="PSS08642.1"/>
    <property type="molecule type" value="Genomic_DNA"/>
</dbReference>
<dbReference type="Proteomes" id="UP000241818">
    <property type="component" value="Unassembled WGS sequence"/>
</dbReference>
<dbReference type="InParanoid" id="A0A2T3AQY3"/>
<evidence type="ECO:0000313" key="3">
    <source>
        <dbReference type="Proteomes" id="UP000241818"/>
    </source>
</evidence>
<feature type="compositionally biased region" description="Basic and acidic residues" evidence="1">
    <location>
        <begin position="59"/>
        <end position="70"/>
    </location>
</feature>
<feature type="compositionally biased region" description="Polar residues" evidence="1">
    <location>
        <begin position="188"/>
        <end position="198"/>
    </location>
</feature>
<feature type="compositionally biased region" description="Basic residues" evidence="1">
    <location>
        <begin position="254"/>
        <end position="264"/>
    </location>
</feature>
<protein>
    <submittedName>
        <fullName evidence="2">Uncharacterized protein</fullName>
    </submittedName>
</protein>
<evidence type="ECO:0000256" key="1">
    <source>
        <dbReference type="SAM" id="MobiDB-lite"/>
    </source>
</evidence>
<organism evidence="2 3">
    <name type="scientific">Amorphotheca resinae ATCC 22711</name>
    <dbReference type="NCBI Taxonomy" id="857342"/>
    <lineage>
        <taxon>Eukaryota</taxon>
        <taxon>Fungi</taxon>
        <taxon>Dikarya</taxon>
        <taxon>Ascomycota</taxon>
        <taxon>Pezizomycotina</taxon>
        <taxon>Leotiomycetes</taxon>
        <taxon>Helotiales</taxon>
        <taxon>Amorphothecaceae</taxon>
        <taxon>Amorphotheca</taxon>
    </lineage>
</organism>
<accession>A0A2T3AQY3</accession>
<feature type="region of interest" description="Disordered" evidence="1">
    <location>
        <begin position="170"/>
        <end position="218"/>
    </location>
</feature>
<name>A0A2T3AQY3_AMORE</name>
<dbReference type="RefSeq" id="XP_024717040.1">
    <property type="nucleotide sequence ID" value="XM_024867777.1"/>
</dbReference>
<gene>
    <name evidence="2" type="ORF">M430DRAFT_45576</name>
</gene>
<sequence>MEDLNQVACLFLTGIHSYDDWTLDTHSDKGESFTIPRMVTALPDEGRSPRSRKSIASADNEHGSPEHDENQISLRPTLRRAATDLAKLLEEYNPLRLKSITRQNTQQPLISGLSVSLFFNWLTSSSANTGDGNGVGASEDKGSPGSEFRGTGRFLVGLYVGHRAGIATSPDDIGGQTLRLPFQRERPTQTSKLTSSSDGRIKKGRPKARSAPSGSPLAREISRSMAEALVGQIRAGDAASTLDPYLAEDVGQTRWKRGFSRQRKAQGGTPAAGHL</sequence>
<evidence type="ECO:0000313" key="2">
    <source>
        <dbReference type="EMBL" id="PSS08642.1"/>
    </source>
</evidence>